<feature type="region of interest" description="Disordered" evidence="3">
    <location>
        <begin position="19"/>
        <end position="59"/>
    </location>
</feature>
<protein>
    <recommendedName>
        <fullName evidence="2">UPF0102 protein CR159_16150</fullName>
    </recommendedName>
</protein>
<dbReference type="Pfam" id="PF02021">
    <property type="entry name" value="UPF0102"/>
    <property type="match status" value="1"/>
</dbReference>
<accession>A0A2N4U1H4</accession>
<dbReference type="OrthoDB" id="9794876at2"/>
<organism evidence="4 5">
    <name type="scientific">Pollutimonas subterranea</name>
    <dbReference type="NCBI Taxonomy" id="2045210"/>
    <lineage>
        <taxon>Bacteria</taxon>
        <taxon>Pseudomonadati</taxon>
        <taxon>Pseudomonadota</taxon>
        <taxon>Betaproteobacteria</taxon>
        <taxon>Burkholderiales</taxon>
        <taxon>Alcaligenaceae</taxon>
        <taxon>Pollutimonas</taxon>
    </lineage>
</organism>
<evidence type="ECO:0000256" key="3">
    <source>
        <dbReference type="SAM" id="MobiDB-lite"/>
    </source>
</evidence>
<dbReference type="Gene3D" id="3.40.1350.10">
    <property type="match status" value="1"/>
</dbReference>
<evidence type="ECO:0000313" key="5">
    <source>
        <dbReference type="Proteomes" id="UP000234190"/>
    </source>
</evidence>
<proteinExistence type="inferred from homology"/>
<reference evidence="4 5" key="1">
    <citation type="submission" date="2017-10" db="EMBL/GenBank/DDBJ databases">
        <title>Two draft genome sequences of Pusillimonas sp. strains isolated from a nitrate- and radionuclide-contaminated groundwater in Russia.</title>
        <authorList>
            <person name="Grouzdev D.S."/>
            <person name="Tourova T.P."/>
            <person name="Goeva M.A."/>
            <person name="Babich T.L."/>
            <person name="Sokolova D.S."/>
            <person name="Abdullin R."/>
            <person name="Poltaraus A.B."/>
            <person name="Toshchakov S.V."/>
            <person name="Nazina T.N."/>
        </authorList>
    </citation>
    <scope>NUCLEOTIDE SEQUENCE [LARGE SCALE GENOMIC DNA]</scope>
    <source>
        <strain evidence="4 5">JR1/69-3-13</strain>
    </source>
</reference>
<comment type="similarity">
    <text evidence="1 2">Belongs to the UPF0102 family.</text>
</comment>
<dbReference type="InterPro" id="IPR003509">
    <property type="entry name" value="UPF0102_YraN-like"/>
</dbReference>
<dbReference type="NCBIfam" id="TIGR00252">
    <property type="entry name" value="YraN family protein"/>
    <property type="match status" value="1"/>
</dbReference>
<gene>
    <name evidence="4" type="ORF">CR159_16150</name>
</gene>
<dbReference type="PANTHER" id="PTHR34039:SF1">
    <property type="entry name" value="UPF0102 PROTEIN YRAN"/>
    <property type="match status" value="1"/>
</dbReference>
<dbReference type="InterPro" id="IPR011335">
    <property type="entry name" value="Restrct_endonuc-II-like"/>
</dbReference>
<sequence length="167" mass="18631">MAQDPSPYDLAQAAQKVALRARRRAQQRKSRQALLTSQIDAERPRPQRSPTQKAGYQGEEQAGRHLLASGLIIVSRNLRAKTGEIDLVALDGNILVFIEVRQRHSQQYGGAAASVNRDKQRRLIHTAQYFLPRLTQRYCGGVTPACRFDVVSLEPDGLVWIKGAFAL</sequence>
<dbReference type="PANTHER" id="PTHR34039">
    <property type="entry name" value="UPF0102 PROTEIN YRAN"/>
    <property type="match status" value="1"/>
</dbReference>
<dbReference type="RefSeq" id="WP_102074997.1">
    <property type="nucleotide sequence ID" value="NZ_PDNW01000015.1"/>
</dbReference>
<evidence type="ECO:0000313" key="4">
    <source>
        <dbReference type="EMBL" id="PLC48865.1"/>
    </source>
</evidence>
<dbReference type="NCBIfam" id="NF009150">
    <property type="entry name" value="PRK12497.1-3"/>
    <property type="match status" value="1"/>
</dbReference>
<dbReference type="GO" id="GO:0003676">
    <property type="term" value="F:nucleic acid binding"/>
    <property type="evidence" value="ECO:0007669"/>
    <property type="project" value="InterPro"/>
</dbReference>
<feature type="compositionally biased region" description="Basic residues" evidence="3">
    <location>
        <begin position="19"/>
        <end position="31"/>
    </location>
</feature>
<name>A0A2N4U1H4_9BURK</name>
<keyword evidence="5" id="KW-1185">Reference proteome</keyword>
<comment type="caution">
    <text evidence="4">The sequence shown here is derived from an EMBL/GenBank/DDBJ whole genome shotgun (WGS) entry which is preliminary data.</text>
</comment>
<evidence type="ECO:0000256" key="1">
    <source>
        <dbReference type="ARBA" id="ARBA00006738"/>
    </source>
</evidence>
<dbReference type="HAMAP" id="MF_00048">
    <property type="entry name" value="UPF0102"/>
    <property type="match status" value="1"/>
</dbReference>
<dbReference type="SUPFAM" id="SSF52980">
    <property type="entry name" value="Restriction endonuclease-like"/>
    <property type="match status" value="1"/>
</dbReference>
<dbReference type="InterPro" id="IPR011856">
    <property type="entry name" value="tRNA_endonuc-like_dom_sf"/>
</dbReference>
<dbReference type="EMBL" id="PDNW01000015">
    <property type="protein sequence ID" value="PLC48865.1"/>
    <property type="molecule type" value="Genomic_DNA"/>
</dbReference>
<dbReference type="AlphaFoldDB" id="A0A2N4U1H4"/>
<dbReference type="Proteomes" id="UP000234190">
    <property type="component" value="Unassembled WGS sequence"/>
</dbReference>
<evidence type="ECO:0000256" key="2">
    <source>
        <dbReference type="HAMAP-Rule" id="MF_00048"/>
    </source>
</evidence>